<dbReference type="Proteomes" id="UP001202943">
    <property type="component" value="Unassembled WGS sequence"/>
</dbReference>
<dbReference type="RefSeq" id="WP_252458714.1">
    <property type="nucleotide sequence ID" value="NZ_JAMHFX010000094.1"/>
</dbReference>
<dbReference type="SUPFAM" id="SSF103473">
    <property type="entry name" value="MFS general substrate transporter"/>
    <property type="match status" value="1"/>
</dbReference>
<organism evidence="6 7">
    <name type="scientific">Pseudomonas putida</name>
    <name type="common">Arthrobacter siderocapsulatus</name>
    <dbReference type="NCBI Taxonomy" id="303"/>
    <lineage>
        <taxon>Bacteria</taxon>
        <taxon>Pseudomonadati</taxon>
        <taxon>Pseudomonadota</taxon>
        <taxon>Gammaproteobacteria</taxon>
        <taxon>Pseudomonadales</taxon>
        <taxon>Pseudomonadaceae</taxon>
        <taxon>Pseudomonas</taxon>
    </lineage>
</organism>
<evidence type="ECO:0000313" key="7">
    <source>
        <dbReference type="Proteomes" id="UP001202943"/>
    </source>
</evidence>
<dbReference type="EMBL" id="JAMHFX010000094">
    <property type="protein sequence ID" value="MCO1619799.1"/>
    <property type="molecule type" value="Genomic_DNA"/>
</dbReference>
<feature type="transmembrane region" description="Helical" evidence="4">
    <location>
        <begin position="12"/>
        <end position="34"/>
    </location>
</feature>
<feature type="transmembrane region" description="Helical" evidence="4">
    <location>
        <begin position="77"/>
        <end position="95"/>
    </location>
</feature>
<dbReference type="Pfam" id="PF07690">
    <property type="entry name" value="MFS_1"/>
    <property type="match status" value="1"/>
</dbReference>
<evidence type="ECO:0000259" key="5">
    <source>
        <dbReference type="PROSITE" id="PS50850"/>
    </source>
</evidence>
<dbReference type="Gene3D" id="1.20.1250.20">
    <property type="entry name" value="MFS general substrate transporter like domains"/>
    <property type="match status" value="2"/>
</dbReference>
<evidence type="ECO:0000256" key="2">
    <source>
        <dbReference type="ARBA" id="ARBA00022989"/>
    </source>
</evidence>
<dbReference type="InterPro" id="IPR020846">
    <property type="entry name" value="MFS_dom"/>
</dbReference>
<evidence type="ECO:0000256" key="3">
    <source>
        <dbReference type="ARBA" id="ARBA00023136"/>
    </source>
</evidence>
<dbReference type="CDD" id="cd17355">
    <property type="entry name" value="MFS_YcxA_like"/>
    <property type="match status" value="1"/>
</dbReference>
<feature type="transmembrane region" description="Helical" evidence="4">
    <location>
        <begin position="278"/>
        <end position="298"/>
    </location>
</feature>
<feature type="transmembrane region" description="Helical" evidence="4">
    <location>
        <begin position="368"/>
        <end position="387"/>
    </location>
</feature>
<evidence type="ECO:0000256" key="1">
    <source>
        <dbReference type="ARBA" id="ARBA00022692"/>
    </source>
</evidence>
<dbReference type="PANTHER" id="PTHR11360">
    <property type="entry name" value="MONOCARBOXYLATE TRANSPORTER"/>
    <property type="match status" value="1"/>
</dbReference>
<dbReference type="InterPro" id="IPR050327">
    <property type="entry name" value="Proton-linked_MCT"/>
</dbReference>
<dbReference type="InterPro" id="IPR011701">
    <property type="entry name" value="MFS"/>
</dbReference>
<feature type="transmembrane region" description="Helical" evidence="4">
    <location>
        <begin position="250"/>
        <end position="271"/>
    </location>
</feature>
<keyword evidence="3 4" id="KW-0472">Membrane</keyword>
<feature type="domain" description="Major facilitator superfamily (MFS) profile" evidence="5">
    <location>
        <begin position="8"/>
        <end position="392"/>
    </location>
</feature>
<dbReference type="AlphaFoldDB" id="A0AAW5HF37"/>
<feature type="transmembrane region" description="Helical" evidence="4">
    <location>
        <begin position="168"/>
        <end position="186"/>
    </location>
</feature>
<sequence length="400" mass="42253">MPHIWRDSRWVLLGSAVILSLSLGIRHGFGLFLSPMSIQFGWGREVFSFAIAIQNLVWGLAQPFAGALADRYGASKVVGVGGVFYFTGLVCMSFSDSPSTLMMSAGVLIGIGLSGTSFSVILGVVARALPAEKRSAGMGLASAAGSFGQFAMLPGSLSLIQGLGWEKALLVLALFASLIIPLVAMLKDAPTERQASDQTMAQALRAASTHPDFWLLTFGFFVCGFQVVFIGVHLPAYLMDKGLTAQTGTTVLALIGLFNIFGTYTAGWLGGRLSKPKLLTALYLMRAAVIVAFVSLPVSNVTAYLFGMAMGFLWLSTVPLTNGVVASVFGVRNLSMLGGLVYLFHQVGAFLGGWVGGAAYDFTGSYDLVWKAAVVLSFIAAAVNWAVREKPISQLSTSAA</sequence>
<reference evidence="6" key="1">
    <citation type="submission" date="2022-05" db="EMBL/GenBank/DDBJ databases">
        <authorList>
            <person name="Yi M."/>
        </authorList>
    </citation>
    <scope>NUCLEOTIDE SEQUENCE</scope>
    <source>
        <strain evidence="6">DS2</strain>
    </source>
</reference>
<proteinExistence type="predicted"/>
<dbReference type="InterPro" id="IPR036259">
    <property type="entry name" value="MFS_trans_sf"/>
</dbReference>
<name>A0AAW5HF37_PSEPU</name>
<feature type="transmembrane region" description="Helical" evidence="4">
    <location>
        <begin position="304"/>
        <end position="329"/>
    </location>
</feature>
<keyword evidence="2 4" id="KW-1133">Transmembrane helix</keyword>
<keyword evidence="1 4" id="KW-0812">Transmembrane</keyword>
<feature type="transmembrane region" description="Helical" evidence="4">
    <location>
        <begin position="138"/>
        <end position="162"/>
    </location>
</feature>
<accession>A0AAW5HF37</accession>
<dbReference type="PANTHER" id="PTHR11360:SF284">
    <property type="entry name" value="EG:103B4.3 PROTEIN-RELATED"/>
    <property type="match status" value="1"/>
</dbReference>
<protein>
    <submittedName>
        <fullName evidence="6">MFS transporter</fullName>
    </submittedName>
</protein>
<dbReference type="PROSITE" id="PS50850">
    <property type="entry name" value="MFS"/>
    <property type="match status" value="1"/>
</dbReference>
<feature type="transmembrane region" description="Helical" evidence="4">
    <location>
        <begin position="101"/>
        <end position="126"/>
    </location>
</feature>
<feature type="transmembrane region" description="Helical" evidence="4">
    <location>
        <begin position="213"/>
        <end position="238"/>
    </location>
</feature>
<reference evidence="6" key="2">
    <citation type="submission" date="2023-08" db="EMBL/GenBank/DDBJ databases">
        <title>Isolation, Identification, Denitrification Characteristics of A Highly Efficient Aerobic Denitrifying Bacterial Strain DS2.</title>
        <authorList>
            <person name="Wang H."/>
        </authorList>
    </citation>
    <scope>NUCLEOTIDE SEQUENCE</scope>
    <source>
        <strain evidence="6">DS2</strain>
    </source>
</reference>
<feature type="transmembrane region" description="Helical" evidence="4">
    <location>
        <begin position="336"/>
        <end position="356"/>
    </location>
</feature>
<evidence type="ECO:0000256" key="4">
    <source>
        <dbReference type="SAM" id="Phobius"/>
    </source>
</evidence>
<gene>
    <name evidence="6" type="ORF">M8C81_04235</name>
</gene>
<comment type="caution">
    <text evidence="6">The sequence shown here is derived from an EMBL/GenBank/DDBJ whole genome shotgun (WGS) entry which is preliminary data.</text>
</comment>
<dbReference type="GO" id="GO:0022857">
    <property type="term" value="F:transmembrane transporter activity"/>
    <property type="evidence" value="ECO:0007669"/>
    <property type="project" value="InterPro"/>
</dbReference>
<feature type="transmembrane region" description="Helical" evidence="4">
    <location>
        <begin position="46"/>
        <end position="65"/>
    </location>
</feature>
<evidence type="ECO:0000313" key="6">
    <source>
        <dbReference type="EMBL" id="MCO1619799.1"/>
    </source>
</evidence>